<evidence type="ECO:0000256" key="2">
    <source>
        <dbReference type="ARBA" id="ARBA00022475"/>
    </source>
</evidence>
<feature type="transmembrane region" description="Helical" evidence="7">
    <location>
        <begin position="111"/>
        <end position="131"/>
    </location>
</feature>
<evidence type="ECO:0000313" key="8">
    <source>
        <dbReference type="EMBL" id="SNU99525.1"/>
    </source>
</evidence>
<keyword evidence="6 7" id="KW-0472">Membrane</keyword>
<name>A0A239TPP8_9FIRM</name>
<feature type="transmembrane region" description="Helical" evidence="7">
    <location>
        <begin position="235"/>
        <end position="256"/>
    </location>
</feature>
<dbReference type="GO" id="GO:0008961">
    <property type="term" value="F:phosphatidylglycerol-prolipoprotein diacylglyceryl transferase activity"/>
    <property type="evidence" value="ECO:0007669"/>
    <property type="project" value="InterPro"/>
</dbReference>
<evidence type="ECO:0000256" key="5">
    <source>
        <dbReference type="ARBA" id="ARBA00022989"/>
    </source>
</evidence>
<gene>
    <name evidence="8" type="primary">lgt_2</name>
    <name evidence="8" type="ORF">SAMEA4364220_01133</name>
</gene>
<evidence type="ECO:0000256" key="3">
    <source>
        <dbReference type="ARBA" id="ARBA00022679"/>
    </source>
</evidence>
<dbReference type="Pfam" id="PF01790">
    <property type="entry name" value="LGT"/>
    <property type="match status" value="1"/>
</dbReference>
<protein>
    <submittedName>
        <fullName evidence="8">Prolipoprotein diacylglyceryl transferase</fullName>
        <ecNumber evidence="8">2.4.99.-</ecNumber>
    </submittedName>
</protein>
<sequence>MDFIAFSWNSVNVYWYGIVMAVAVILGLAISWINVWLHKENFDIIIKIMVWGIPCSIVGARIVYVMQNMDYFSKNLSEIFCLWQGGLSIYGALLVFFAVCAICLKVNQMQILYWLDLIMPAIVFGLVILQITNFMMQFSVGTPLSVDIPNDHTPAEYIEYKYRPSGFEGYLYFQPVAFYQAAINFGIFILTVLLTLINRFFKLLSNGTIFLLALFLIALSRFYLGFMYLSVDKDVILYPVQWIALLVMIVTVIFYIGNKYRRAKRF</sequence>
<reference evidence="8 9" key="1">
    <citation type="submission" date="2017-06" db="EMBL/GenBank/DDBJ databases">
        <authorList>
            <consortium name="Pathogen Informatics"/>
        </authorList>
    </citation>
    <scope>NUCLEOTIDE SEQUENCE [LARGE SCALE GENOMIC DNA]</scope>
    <source>
        <strain evidence="8 9">NCTC10570</strain>
    </source>
</reference>
<dbReference type="eggNOG" id="COG0682">
    <property type="taxonomic scope" value="Bacteria"/>
</dbReference>
<evidence type="ECO:0000256" key="1">
    <source>
        <dbReference type="ARBA" id="ARBA00007150"/>
    </source>
</evidence>
<keyword evidence="8" id="KW-0449">Lipoprotein</keyword>
<dbReference type="InterPro" id="IPR001640">
    <property type="entry name" value="Lgt"/>
</dbReference>
<feature type="transmembrane region" description="Helical" evidence="7">
    <location>
        <begin position="177"/>
        <end position="197"/>
    </location>
</feature>
<dbReference type="GO" id="GO:0042158">
    <property type="term" value="P:lipoprotein biosynthetic process"/>
    <property type="evidence" value="ECO:0007669"/>
    <property type="project" value="InterPro"/>
</dbReference>
<comment type="similarity">
    <text evidence="1">Belongs to the Lgt family.</text>
</comment>
<dbReference type="Proteomes" id="UP000215383">
    <property type="component" value="Chromosome 1"/>
</dbReference>
<dbReference type="EMBL" id="LT906446">
    <property type="protein sequence ID" value="SNU99525.1"/>
    <property type="molecule type" value="Genomic_DNA"/>
</dbReference>
<keyword evidence="9" id="KW-1185">Reference proteome</keyword>
<evidence type="ECO:0000313" key="9">
    <source>
        <dbReference type="Proteomes" id="UP000215383"/>
    </source>
</evidence>
<keyword evidence="3 8" id="KW-0808">Transferase</keyword>
<accession>A0A239TPP8</accession>
<keyword evidence="4 7" id="KW-0812">Transmembrane</keyword>
<feature type="transmembrane region" description="Helical" evidence="7">
    <location>
        <begin position="87"/>
        <end position="104"/>
    </location>
</feature>
<keyword evidence="8" id="KW-0328">Glycosyltransferase</keyword>
<feature type="transmembrane region" description="Helical" evidence="7">
    <location>
        <begin position="209"/>
        <end position="229"/>
    </location>
</feature>
<organism evidence="8 9">
    <name type="scientific">Megamonas hypermegale</name>
    <dbReference type="NCBI Taxonomy" id="158847"/>
    <lineage>
        <taxon>Bacteria</taxon>
        <taxon>Bacillati</taxon>
        <taxon>Bacillota</taxon>
        <taxon>Negativicutes</taxon>
        <taxon>Selenomonadales</taxon>
        <taxon>Selenomonadaceae</taxon>
        <taxon>Megamonas</taxon>
    </lineage>
</organism>
<dbReference type="RefSeq" id="WP_027889747.1">
    <property type="nucleotide sequence ID" value="NZ_CALXYH010000006.1"/>
</dbReference>
<keyword evidence="5 7" id="KW-1133">Transmembrane helix</keyword>
<dbReference type="AlphaFoldDB" id="A0A239TPP8"/>
<dbReference type="PANTHER" id="PTHR30589">
    <property type="entry name" value="PROLIPOPROTEIN DIACYLGLYCERYL TRANSFERASE"/>
    <property type="match status" value="1"/>
</dbReference>
<keyword evidence="2" id="KW-1003">Cell membrane</keyword>
<evidence type="ECO:0000256" key="7">
    <source>
        <dbReference type="SAM" id="Phobius"/>
    </source>
</evidence>
<dbReference type="GO" id="GO:0005886">
    <property type="term" value="C:plasma membrane"/>
    <property type="evidence" value="ECO:0007669"/>
    <property type="project" value="InterPro"/>
</dbReference>
<dbReference type="PANTHER" id="PTHR30589:SF0">
    <property type="entry name" value="PHOSPHATIDYLGLYCEROL--PROLIPOPROTEIN DIACYLGLYCERYL TRANSFERASE"/>
    <property type="match status" value="1"/>
</dbReference>
<feature type="transmembrane region" description="Helical" evidence="7">
    <location>
        <begin position="44"/>
        <end position="67"/>
    </location>
</feature>
<dbReference type="GeneID" id="78507141"/>
<evidence type="ECO:0000256" key="6">
    <source>
        <dbReference type="ARBA" id="ARBA00023136"/>
    </source>
</evidence>
<dbReference type="EC" id="2.4.99.-" evidence="8"/>
<evidence type="ECO:0000256" key="4">
    <source>
        <dbReference type="ARBA" id="ARBA00022692"/>
    </source>
</evidence>
<proteinExistence type="inferred from homology"/>
<feature type="transmembrane region" description="Helical" evidence="7">
    <location>
        <begin position="13"/>
        <end position="37"/>
    </location>
</feature>